<keyword evidence="2" id="KW-0479">Metal-binding</keyword>
<dbReference type="Pfam" id="PF13640">
    <property type="entry name" value="2OG-FeII_Oxy_3"/>
    <property type="match status" value="1"/>
</dbReference>
<sequence length="190" mass="22367">MIDYLTIPNSLSDKLCDDIIHKFDSDDRVDYGKINMGDVDTEVKKCKELFISILDNWRDLDNQVFNASVKGLSQYREYINELYDADYLLGSDNSDQGYRVKRYDIGEDYFHWHHDLRIDENRRMRSVAFIWYLNDVEEGGETEFSNGLKIRPEKGKLLLFPSTWNNVHRGNTPISNTKYAITSFLYSSYD</sequence>
<keyword evidence="5" id="KW-0408">Iron</keyword>
<comment type="cofactor">
    <cofactor evidence="1">
        <name>L-ascorbate</name>
        <dbReference type="ChEBI" id="CHEBI:38290"/>
    </cofactor>
</comment>
<dbReference type="Proteomes" id="UP000185286">
    <property type="component" value="Genome"/>
</dbReference>
<dbReference type="Gene3D" id="2.60.120.620">
    <property type="entry name" value="q2cbj1_9rhob like domain"/>
    <property type="match status" value="1"/>
</dbReference>
<evidence type="ECO:0000256" key="5">
    <source>
        <dbReference type="ARBA" id="ARBA00023004"/>
    </source>
</evidence>
<keyword evidence="4" id="KW-0560">Oxidoreductase</keyword>
<evidence type="ECO:0000313" key="8">
    <source>
        <dbReference type="Proteomes" id="UP000185286"/>
    </source>
</evidence>
<dbReference type="InterPro" id="IPR006620">
    <property type="entry name" value="Pro_4_hyd_alph"/>
</dbReference>
<evidence type="ECO:0000256" key="3">
    <source>
        <dbReference type="ARBA" id="ARBA00022964"/>
    </source>
</evidence>
<dbReference type="GO" id="GO:0005506">
    <property type="term" value="F:iron ion binding"/>
    <property type="evidence" value="ECO:0007669"/>
    <property type="project" value="InterPro"/>
</dbReference>
<protein>
    <recommendedName>
        <fullName evidence="6">Fe2OG dioxygenase domain-containing protein</fullName>
    </recommendedName>
</protein>
<proteinExistence type="predicted"/>
<accession>A0A0E3HR00</accession>
<dbReference type="GO" id="GO:0051213">
    <property type="term" value="F:dioxygenase activity"/>
    <property type="evidence" value="ECO:0007669"/>
    <property type="project" value="UniProtKB-KW"/>
</dbReference>
<evidence type="ECO:0000256" key="4">
    <source>
        <dbReference type="ARBA" id="ARBA00023002"/>
    </source>
</evidence>
<evidence type="ECO:0000313" key="7">
    <source>
        <dbReference type="EMBL" id="AIX31943.1"/>
    </source>
</evidence>
<name>A0A0E3HR00_9CAUD</name>
<feature type="domain" description="Fe2OG dioxygenase" evidence="6">
    <location>
        <begin position="84"/>
        <end position="187"/>
    </location>
</feature>
<dbReference type="PANTHER" id="PTHR10869">
    <property type="entry name" value="PROLYL 4-HYDROXYLASE ALPHA SUBUNIT"/>
    <property type="match status" value="1"/>
</dbReference>
<gene>
    <name evidence="7" type="ORF">Syn7803US43_26</name>
</gene>
<dbReference type="PROSITE" id="PS51471">
    <property type="entry name" value="FE2OG_OXY"/>
    <property type="match status" value="1"/>
</dbReference>
<dbReference type="InterPro" id="IPR045054">
    <property type="entry name" value="P4HA-like"/>
</dbReference>
<keyword evidence="3" id="KW-0223">Dioxygenase</keyword>
<evidence type="ECO:0000259" key="6">
    <source>
        <dbReference type="PROSITE" id="PS51471"/>
    </source>
</evidence>
<dbReference type="SUPFAM" id="SSF51197">
    <property type="entry name" value="Clavaminate synthase-like"/>
    <property type="match status" value="1"/>
</dbReference>
<dbReference type="InterPro" id="IPR005123">
    <property type="entry name" value="Oxoglu/Fe-dep_dioxygenase_dom"/>
</dbReference>
<dbReference type="InterPro" id="IPR044862">
    <property type="entry name" value="Pro_4_hyd_alph_FE2OG_OXY"/>
</dbReference>
<dbReference type="SMART" id="SM00702">
    <property type="entry name" value="P4Hc"/>
    <property type="match status" value="1"/>
</dbReference>
<evidence type="ECO:0000256" key="1">
    <source>
        <dbReference type="ARBA" id="ARBA00001961"/>
    </source>
</evidence>
<evidence type="ECO:0000256" key="2">
    <source>
        <dbReference type="ARBA" id="ARBA00022723"/>
    </source>
</evidence>
<dbReference type="GO" id="GO:0016705">
    <property type="term" value="F:oxidoreductase activity, acting on paired donors, with incorporation or reduction of molecular oxygen"/>
    <property type="evidence" value="ECO:0007669"/>
    <property type="project" value="InterPro"/>
</dbReference>
<dbReference type="PANTHER" id="PTHR10869:SF246">
    <property type="entry name" value="TRANSMEMBRANE PROLYL 4-HYDROXYLASE"/>
    <property type="match status" value="1"/>
</dbReference>
<organism evidence="7 8">
    <name type="scientific">Synechococcus phage ACG-2014f</name>
    <dbReference type="NCBI Taxonomy" id="1493511"/>
    <lineage>
        <taxon>Viruses</taxon>
        <taxon>Duplodnaviria</taxon>
        <taxon>Heunggongvirae</taxon>
        <taxon>Uroviricota</taxon>
        <taxon>Caudoviricetes</taxon>
        <taxon>Pantevenvirales</taxon>
        <taxon>Kyanoviridae</taxon>
        <taxon>Atlauavirus</taxon>
        <taxon>Atlauavirus tusconc8</taxon>
    </lineage>
</organism>
<dbReference type="EMBL" id="KJ019102">
    <property type="protein sequence ID" value="AIX31943.1"/>
    <property type="molecule type" value="Genomic_DNA"/>
</dbReference>
<dbReference type="GO" id="GO:0031418">
    <property type="term" value="F:L-ascorbic acid binding"/>
    <property type="evidence" value="ECO:0007669"/>
    <property type="project" value="InterPro"/>
</dbReference>
<reference evidence="7 8" key="1">
    <citation type="submission" date="2013-12" db="EMBL/GenBank/DDBJ databases">
        <title>Ecological redundancy of diverse viral populations within a natural community.</title>
        <authorList>
            <person name="Gregory A.C."/>
            <person name="LaButti K."/>
            <person name="Copeland A."/>
            <person name="Woyke T."/>
            <person name="Sullivan M.B."/>
        </authorList>
    </citation>
    <scope>NUCLEOTIDE SEQUENCE [LARGE SCALE GENOMIC DNA]</scope>
    <source>
        <strain evidence="7">Syn7803US43</strain>
    </source>
</reference>